<feature type="transmembrane region" description="Helical" evidence="5">
    <location>
        <begin position="168"/>
        <end position="188"/>
    </location>
</feature>
<keyword evidence="3 5" id="KW-1133">Transmembrane helix</keyword>
<comment type="subcellular location">
    <subcellularLocation>
        <location evidence="1">Cell membrane</location>
        <topology evidence="1">Multi-pass membrane protein</topology>
    </subcellularLocation>
</comment>
<feature type="transmembrane region" description="Helical" evidence="5">
    <location>
        <begin position="98"/>
        <end position="122"/>
    </location>
</feature>
<sequence>MSPRPSHSWFLALVVFTVVCQSTYNAVRVLISYRVIELGGGAGVLGLVAASYSLMPLLLAIAIGRVVDRGYTSAVMWAGTALTILPIALAAWSPNIGLLLLANMALGLGQILTTVTGQALIPQNFAAEDLGRRFGNLTIGVSVGQLIGLPLVGFIAGSGSEASPRTQLAMWTMCALAVLAVPFLLWTMRRPRTGVHRSRAEARATAQSPWAILGIRGMKPAIFASMSTLAAVDIMTAYLPLVGENHGIAVQYVTLLITVRTISSIVCRAFMGVLAARFGNLPVLAASSTIAGASVVLVPVLTLAFSGMPLFAALAVLMAIGGIGFGLTQPLTMTWVSTIAHPDNRGAVLSIRLAGNRLSQVVIPSLASAVAGFTPVGVVFVLTGVMLLIAGGSTELHRRRRGGSASR</sequence>
<evidence type="ECO:0000256" key="3">
    <source>
        <dbReference type="ARBA" id="ARBA00022989"/>
    </source>
</evidence>
<dbReference type="RefSeq" id="WP_344305850.1">
    <property type="nucleotide sequence ID" value="NZ_BAAANO010000001.1"/>
</dbReference>
<feature type="transmembrane region" description="Helical" evidence="5">
    <location>
        <begin position="283"/>
        <end position="304"/>
    </location>
</feature>
<dbReference type="Proteomes" id="UP001500755">
    <property type="component" value="Unassembled WGS sequence"/>
</dbReference>
<evidence type="ECO:0000256" key="1">
    <source>
        <dbReference type="ARBA" id="ARBA00004651"/>
    </source>
</evidence>
<evidence type="ECO:0000313" key="7">
    <source>
        <dbReference type="EMBL" id="GAA1997112.1"/>
    </source>
</evidence>
<dbReference type="InterPro" id="IPR020846">
    <property type="entry name" value="MFS_dom"/>
</dbReference>
<dbReference type="SUPFAM" id="SSF103473">
    <property type="entry name" value="MFS general substrate transporter"/>
    <property type="match status" value="1"/>
</dbReference>
<evidence type="ECO:0000256" key="2">
    <source>
        <dbReference type="ARBA" id="ARBA00022692"/>
    </source>
</evidence>
<gene>
    <name evidence="7" type="ORF">GCM10009755_00150</name>
</gene>
<keyword evidence="2 5" id="KW-0812">Transmembrane</keyword>
<keyword evidence="4 5" id="KW-0472">Membrane</keyword>
<dbReference type="Pfam" id="PF07690">
    <property type="entry name" value="MFS_1"/>
    <property type="match status" value="1"/>
</dbReference>
<evidence type="ECO:0000259" key="6">
    <source>
        <dbReference type="PROSITE" id="PS50850"/>
    </source>
</evidence>
<dbReference type="InterPro" id="IPR052528">
    <property type="entry name" value="Sugar_transport-like"/>
</dbReference>
<dbReference type="InterPro" id="IPR036259">
    <property type="entry name" value="MFS_trans_sf"/>
</dbReference>
<protein>
    <submittedName>
        <fullName evidence="7">MFS transporter</fullName>
    </submittedName>
</protein>
<feature type="transmembrane region" description="Helical" evidence="5">
    <location>
        <begin position="361"/>
        <end position="390"/>
    </location>
</feature>
<evidence type="ECO:0000256" key="5">
    <source>
        <dbReference type="SAM" id="Phobius"/>
    </source>
</evidence>
<organism evidence="7 8">
    <name type="scientific">Brevibacterium samyangense</name>
    <dbReference type="NCBI Taxonomy" id="366888"/>
    <lineage>
        <taxon>Bacteria</taxon>
        <taxon>Bacillati</taxon>
        <taxon>Actinomycetota</taxon>
        <taxon>Actinomycetes</taxon>
        <taxon>Micrococcales</taxon>
        <taxon>Brevibacteriaceae</taxon>
        <taxon>Brevibacterium</taxon>
    </lineage>
</organism>
<dbReference type="PANTHER" id="PTHR23526">
    <property type="entry name" value="INTEGRAL MEMBRANE TRANSPORT PROTEIN-RELATED"/>
    <property type="match status" value="1"/>
</dbReference>
<feature type="domain" description="Major facilitator superfamily (MFS) profile" evidence="6">
    <location>
        <begin position="9"/>
        <end position="402"/>
    </location>
</feature>
<evidence type="ECO:0000313" key="8">
    <source>
        <dbReference type="Proteomes" id="UP001500755"/>
    </source>
</evidence>
<feature type="transmembrane region" description="Helical" evidence="5">
    <location>
        <begin position="221"/>
        <end position="242"/>
    </location>
</feature>
<dbReference type="PANTHER" id="PTHR23526:SF4">
    <property type="entry name" value="INTEGRAL MEMBRANE TRANSPORT PROTEIN"/>
    <property type="match status" value="1"/>
</dbReference>
<feature type="transmembrane region" description="Helical" evidence="5">
    <location>
        <begin position="41"/>
        <end position="62"/>
    </location>
</feature>
<accession>A0ABN2T250</accession>
<keyword evidence="8" id="KW-1185">Reference proteome</keyword>
<feature type="transmembrane region" description="Helical" evidence="5">
    <location>
        <begin position="134"/>
        <end position="156"/>
    </location>
</feature>
<feature type="transmembrane region" description="Helical" evidence="5">
    <location>
        <begin position="74"/>
        <end position="92"/>
    </location>
</feature>
<dbReference type="PROSITE" id="PS50850">
    <property type="entry name" value="MFS"/>
    <property type="match status" value="1"/>
</dbReference>
<proteinExistence type="predicted"/>
<comment type="caution">
    <text evidence="7">The sequence shown here is derived from an EMBL/GenBank/DDBJ whole genome shotgun (WGS) entry which is preliminary data.</text>
</comment>
<dbReference type="Gene3D" id="1.20.1250.20">
    <property type="entry name" value="MFS general substrate transporter like domains"/>
    <property type="match status" value="1"/>
</dbReference>
<dbReference type="InterPro" id="IPR011701">
    <property type="entry name" value="MFS"/>
</dbReference>
<feature type="transmembrane region" description="Helical" evidence="5">
    <location>
        <begin position="310"/>
        <end position="328"/>
    </location>
</feature>
<reference evidence="7 8" key="1">
    <citation type="journal article" date="2019" name="Int. J. Syst. Evol. Microbiol.">
        <title>The Global Catalogue of Microorganisms (GCM) 10K type strain sequencing project: providing services to taxonomists for standard genome sequencing and annotation.</title>
        <authorList>
            <consortium name="The Broad Institute Genomics Platform"/>
            <consortium name="The Broad Institute Genome Sequencing Center for Infectious Disease"/>
            <person name="Wu L."/>
            <person name="Ma J."/>
        </authorList>
    </citation>
    <scope>NUCLEOTIDE SEQUENCE [LARGE SCALE GENOMIC DNA]</scope>
    <source>
        <strain evidence="7 8">JCM 14546</strain>
    </source>
</reference>
<dbReference type="EMBL" id="BAAANO010000001">
    <property type="protein sequence ID" value="GAA1997112.1"/>
    <property type="molecule type" value="Genomic_DNA"/>
</dbReference>
<name>A0ABN2T250_9MICO</name>
<evidence type="ECO:0000256" key="4">
    <source>
        <dbReference type="ARBA" id="ARBA00023136"/>
    </source>
</evidence>